<evidence type="ECO:0000313" key="4">
    <source>
        <dbReference type="EMBL" id="MBB6504660.1"/>
    </source>
</evidence>
<sequence length="5537" mass="534514">MATALDLAPRSARRGALRALLLSVLATSALSPARAQNSVAVATPPLQPANSRTGLDVTPGGTPIVNIATPDANGTSYNLFTRLSVGKEGLIFDNSPATGRSAIGGLLLANPNLTGGKAASLILNEVTGGVRTTLAGPVEIFGQRAALVIANPTGITCDGCGFVNTSRVSLAAATLRFAADGSFSGFRLAEGGDVTLAGQGLLAGNVDYFDIIAAATHINASLYAKDLLVAGGSGTVDYASRTAAAEGETQRSGVAIDSALLGGMYADRIRLIGTGAGLGINLQGTVASLDGPLIITGDGAIALAATTSSGDATVTTTQGAITLGDRTYAGGKLRLAGQTIRQQGGFAGALEGVALEAAGGVSFEGGKGVYAGLDGKGELSGTGALSIDVGGVVEAGSATLAAGGGLRIDALAVRQAAGGRIGGADITIRTIAEQTLSGAINTGGTARLEGDVLRLAGTSGANGGLVLSGRQVVVAGTATALGSVTGNASEGFSVLAGGVLQSGDLASLTAPTLDLAGTVSGGSGVSLRATTLTTSGTVRAGGDLVVSAAGDAALGGNWTATGDGTLGIAGDASISGGMTVAKALAIQASALTFGGAVQAGGAATLVVARDLTTQAGAKLLANGAVEISAGGSIALGGQIGGNDTLNIRAAGVLDAGDATLAASFALSLTGEALRQGAGGQIAGEQVTLNAGGEQLLAGTISARGDAMLKGDVIDLSGTLGAQHDLTLSARRSLVSGTATGLASAALEADEALSIQAGGAVQTGGFAVLGAPTLDLAGSVLGRAGVTALAATLTSSGTVRSEGDLSVAASGSATLSGTLAPAKALTIRAGDVTVGGTVQAGDTLTVTTAGDLVATGDARIFANGVIALTGGGNVALAGQMGANDVLSIHAAALLDTGGAAIATTGALRLEGGALRQGEGGDIAGAGVTLTAQGGQALAGTVRSSGDVTLRADTIHLTGGIGAQGQLSLAGRQLLLAGTATGLASATAEAGEWLSIDAGGALQTNGRAGIVAPMLDLVGTLLGGGGVTARATTLTGGGSVESGGDLTVTVAGDAALGGSLIANGALSLVAGGDLTLSGTAQTRGRLSLGATTLHLTGEALAALDGELSVARAADIGGILSAAGDLTLTAPTVSTARTAQLLAGKAFTLDIPGLFEHRGVLSAGAITITADALASSGTMVAAGDLGVVAGTRIAQDGAMQAGGTLALDAALVTLSGSTSGGVGRAAGTGVTIHAPVLAFTVASDLQSGAALEIAGTVDFATRGRIVALGAARITSAGALTQAATASGNGAFDLAAGTTLDQTGVLAALGPVSLIAPVLRNSGSIGSDADLTLAATTAILSSGSLQTGGALRLTAPTLGLAGPIASNGMLYLAGDSVALVGAVSGLQGIDARIGELTLGSGAVLQSGAALRLDLARLDNAGLIASDQALTLATTAGFASRGQIAAGGDLGLTVAGDLFSTGLLQAAGDLELRATGIASLAGAVRAGGKALLAAAGLRSAAVISAQGALDVSTPGDVTLTAGSTSYAKGALTLSAANLSALGGIRSDAGLTLTASQALTLAGRIEARDATEITAGADAVLGGTLASGGALRLTAPTVSIPGQILANDAVSITANADTLSLTGTIQATSDVALRAITRLRIGAPVSIGSTEVSAAGALLPNGTGKAGGDVPAGGDSGGSPASGGDHGGAPVLATPSADATPPALLAISVPALAGAMAAGSLAAGGAVTLSAAEIEIAGTIAAKGDLTAWADHVLTVRGSVWSDHALTVTSDSFTVASLGRLAAAGPVAITSRSGLGNAGTIASNAGALTLDVGGALDQSGTLSAGTDLRVRAGADMVTAGTVSAATIAIDARDLTLGGTMVGVDSLRLGGRTLTLGEGSDMQGGRVYLASSDATTLDGKLLATGGLSVTAGTMLAIDAGADVHADGTIGLTAAGDLASAAGSKLVAIGAAALKADRLALAGTITGNDTLDLTAAHDLALSGATMALGNLSVAGGATNVSGSLATGARLTLTGGATTLAAASTLQAGEALSLSAETLSGDGRIQSRGNLTIDSADAARLAGTLTAGPIDGEGHLLTRGDLVVTSKGALELAADTSVTGTARLAAQGLTLGGTLVGLGDLSLDAASLATSGTVKAQGAIVATIAGDAMLGGALTGMGGMAITSGGALVQNAALASNSTLRLIACGALTHGGTSNALGDMQLTGAGLSLGGTIRGNGALSLVSTRDDILLAQGAQVAARSIDLHAAGKAALAGTLVAASALAVRADAGLTVAATGALQAGVTATDGQSGSIGTLTLTAGDTLDNAGSLAATGSLTATAQTLSSTGTLFGSGVDLSAGSATIGGSVFAPGTVSIRTASGALALSGGVDGGTIAVSARGGDLGLSTDARLTATGTGEDGTLSLTGSGNIDMRGVLAANNTVTLDAGGSLYVGADHTGATPLLAVSTLGNATLRAGAGLVNDGTVAGASLSITAARLDSNHLSATGGIVADIAGGITLRGTTNARGAAGVALAARGGDLALAGGAKVEAAGTVALSAAGALTNSGIIAGGTAGGDGPDGSITLTSGGALTSTGAIVSNNGAVTLGGASLTLGGALGQDGGVYAAGTLTLNAPAVTLLAGGQAVANGGLAGSMTSLTLGSGSLLQSNRDIALTLGDANTAGSYVSAGDLVALGDLSLGVNGGAISNQAGGGIFAGGSGAAAGGGSITLRADTIANAGAIVATASTDGIGGKVSLTASGITDAGLLHADRTLAVTASSVTISGAAEAGDAIAWSIPTLSVTSGGVVRSAGAIALSGASFANGGMVAAGGDLAITTSGDLTSSGALTARGAIALQSGTVLTLAATSGTWAGGVQDTPAIDGGNVTLRAASVASLGTLSATGSLGITADAATIGGASVANGDITLAGYSGDRSALTVTAGATLTSYLGDMKLGKLSGLNLAGALVATHGGIAFSTGGTSIGATGRLAAGQDVAITTTGGGALAIDGQLVAGNDLSLSGGTLAIGGSGFVQAGRDLAFDTADAVNGTGTITINGTDHDLTRTPIAARLAGKISAGRDLRLSMTGALIAEGSAQLIAGNDMTLTAGDTIIGARYTVDSAGNPLTLGVIAGHDLRFTSSSNPFDGLERHGLVLDGSMQAGNDLTVQASGDMTSTAASQFVAGNHLALTGWALSLAGFNSGQNQVSLSAIGVAPTIIVHEEAPPSILPGSVTLAGATTSNGRISLTAGIATITASGSLTARGGATNATALGRDIGAQANIDLETGGRLTNNGAIWSDGVIFLKSSSGDIVNYAAGANGGVTARTLAIQADHGQFYQSAGAFKADDTGLFLGGDLVNSGSLAPSGNFRVEAANIRNSGLLATSGNLTLLASGDLYNVGTLFAGQTMSLTAGGTLTNDYVGDDQGNGAHGSILAQGDVAITAHDVANQSATIQSLGGSIRINLAGGGLNNTIKSLSISNSSSSGFINRANGQTISLEKFNQLDGLTKVFRDGDAIHVSDGSINDQSQTKSCLQESESGDAFESCLRSHNTPLAYPYDIYTLNSSKSSKSLGTGTSLISASRDIAIIGVNDEINNRNSSIIGGGNVTIRTAGTVNNVADLLTKSDASGTTNIIIPGAPTVIQAGGTITINAPKFNNIANNLVGADTFTAKQRVEHVAPSAASQTAPQTGSTGNGASATTGIASAAATGSVTVSGSAATGRNGRGLFAHGGRGSRTRAALATDDVSVTGSHAVGSGRNLALGTQSASAAGPIAAGNGIDLGGVAGAQVVGTVRAGSDGVAAPEFSSAPVAGSLLVSGGDLTIATAAGANRVEGGMLSATLEGGSALVVDTGDVQIDGALPGTGQGGGTIGSGAVIGVTVSAVTLPTAAVVVPELVADLNDAGAPTLADQWFGTFLGGFLASFNLTGNTPSLFTYSANPDSAALFHRNAALSSEADLYDSAWFFKHFTPDRATTYTRLGDGFFEALLVAREVQAATGQAQLKPFGSVLDQYQGLLKNAERAREGLGLQLGVALTPAQVAALTAPLVWYVNSQVEGRDVLVPVVYLAAGDPKAINGGALVAGNNVAITASEGITNSGTIQAKNIAALAAKGGDLVNAGGTITGGTVLASAAGDLVNASGATITGGTVLASAGRDVRLAGGSTTHADAGLGLDAGRDVVTATVSSTSASATSSHRDSRHWSNSATLAEEVTGASITSGGEMAIHAGRNLNLDAATLTAGGAAQLAAVGDVTLGGTSATTTTSTSARTGKYTHSDSTLTETRFVGTSVTAGGPLTVVAGGKLTVTGGTVQTTDPAAGGITLYGAQGISLLAAEEHATLRLSEQTGKKSHSDTTASSSTHQLASIDAAGGIALVSAGAVEVAGANVTGQGKLVVDAASLKVTGVIDTVNSRVDTVSKRSGLFSSTTRRSSTTSHDETAIASTLSGDTAEVTTTGAVTITGANLVGANGLDVTAGEPVTIGALATTKTRQSRSSVKKSGFSLGGGGLFLGVARTSTTGDVTDVTQNGSVVGSGSGKVTIHSAGALNITGSTVAGGDGALLRGKSVRIDDALETRDSNSTTKTSSIGVTLGVQGQLVQSATNLVGMVQLAGSTRNDRVAAVAGLAGGTAAVNTYNAAADLADTLKSGKGDLGVAMGASFGISRSRATDSAHGETVVGSTIRGHDVTIVADGAGADGTIEIRGSGLDVGHDLTLAANGGITLAAATGTDRQSGTSRSSGVTLGATWKLGLDKGKPGLGGPTVSLGVSASNGSYSGSETYNTETVLSAGGTTTLLTPGALTLNGAIVRGTRVEGDVGSLTITSLQDTSSYRARSTSVSAGVSVGAGGQVSVSGNLSNGRQQGDFASVAEQSGIFAGDQGFGLRVAGDTSLTGAVIASTADPSKNSLTTGTLRVADLENHESWRASQTSLGGGLGGLGADRQGRADPNGATPLPGVQVGGLGTLTATAPLAMGAGDGQSGVTRSAIAPGAITITSGDAASQRTADILSRDTQGANAGALVQQFTDAKRQEIAEGFQAAQTLAAETNAFLSNQSAKADQWTKAHPDEDAKSNPYALWGAGGAGRLVLTAINGAAASDVGGSLGGLVRGAAVSVAQQEGARLIGEVAHRHDDVGTAIEAAGLHGLLGCAGAMAAGGNCGAGAAGGAGASLIGDVVTRVAPTATMADKQAAARLIETVVTGAASAAGLDPAMVAASAASEVDNNTLGPRGQAFYKQMLAGCTTEKCKQAIEAWFQRYKDAPETYDDFRPKAGNDPAFAGYDCGKGVCVESAARQAGTAASDGASGFKAEQQQNVARFTSHDGETKPSAAEGPQPGASLPDASATGLLEGLVSSESPDQVAALARLPGGELFAPYVKPIRSATGVTTSAPEGLGTAAGAGLLAGGIVANAVAPLVTTAPDSDGAVNAATPPLNTVEITSGGKGGWSKELNNPAPNTIYKVVGAFTYTTDELGRVRQVEATLSRETSESDRNNHQQCKAGKCGLDKDEGGHLIAKVLGGPGEAINLVPMDATLNRGAWRKMEKEWQDAVENDKKVEVSIKPVYTDNSKRPTLFEVGYRIDGGEYVYKDFSNSPGGK</sequence>
<dbReference type="InterPro" id="IPR044929">
    <property type="entry name" value="DNA/RNA_non-sp_Endonuclease_sf"/>
</dbReference>
<feature type="signal peptide" evidence="2">
    <location>
        <begin position="1"/>
        <end position="35"/>
    </location>
</feature>
<dbReference type="GO" id="GO:0003824">
    <property type="term" value="F:catalytic activity"/>
    <property type="evidence" value="ECO:0007669"/>
    <property type="project" value="UniProtKB-ARBA"/>
</dbReference>
<name>A0A7X0JCE9_9SPHN</name>
<organism evidence="4 5">
    <name type="scientific">Sphingomonas endophytica</name>
    <dbReference type="NCBI Taxonomy" id="869719"/>
    <lineage>
        <taxon>Bacteria</taxon>
        <taxon>Pseudomonadati</taxon>
        <taxon>Pseudomonadota</taxon>
        <taxon>Alphaproteobacteria</taxon>
        <taxon>Sphingomonadales</taxon>
        <taxon>Sphingomonadaceae</taxon>
        <taxon>Sphingomonas</taxon>
    </lineage>
</organism>
<feature type="compositionally biased region" description="Gly residues" evidence="1">
    <location>
        <begin position="1659"/>
        <end position="1681"/>
    </location>
</feature>
<reference evidence="4 5" key="1">
    <citation type="submission" date="2020-08" db="EMBL/GenBank/DDBJ databases">
        <title>The Agave Microbiome: Exploring the role of microbial communities in plant adaptations to desert environments.</title>
        <authorList>
            <person name="Partida-Martinez L.P."/>
        </authorList>
    </citation>
    <scope>NUCLEOTIDE SEQUENCE [LARGE SCALE GENOMIC DNA]</scope>
    <source>
        <strain evidence="4 5">AS3.13</strain>
    </source>
</reference>
<gene>
    <name evidence="4" type="ORF">F4693_001633</name>
</gene>
<accession>A0A7X0JCE9</accession>
<feature type="chain" id="PRO_5031307725" evidence="2">
    <location>
        <begin position="36"/>
        <end position="5537"/>
    </location>
</feature>
<feature type="region of interest" description="Disordered" evidence="1">
    <location>
        <begin position="4871"/>
        <end position="4901"/>
    </location>
</feature>
<evidence type="ECO:0000259" key="3">
    <source>
        <dbReference type="SMART" id="SM00912"/>
    </source>
</evidence>
<feature type="region of interest" description="Disordered" evidence="1">
    <location>
        <begin position="3669"/>
        <end position="3690"/>
    </location>
</feature>
<dbReference type="RefSeq" id="WP_184505060.1">
    <property type="nucleotide sequence ID" value="NZ_JACHBT010000007.1"/>
</dbReference>
<dbReference type="InterPro" id="IPR044927">
    <property type="entry name" value="Endonuclea_NS_2"/>
</dbReference>
<feature type="region of interest" description="Disordered" evidence="1">
    <location>
        <begin position="3632"/>
        <end position="3653"/>
    </location>
</feature>
<dbReference type="InterPro" id="IPR011050">
    <property type="entry name" value="Pectin_lyase_fold/virulence"/>
</dbReference>
<evidence type="ECO:0000313" key="5">
    <source>
        <dbReference type="Proteomes" id="UP000522313"/>
    </source>
</evidence>
<dbReference type="SUPFAM" id="SSF51126">
    <property type="entry name" value="Pectin lyase-like"/>
    <property type="match status" value="1"/>
</dbReference>
<comment type="caution">
    <text evidence="4">The sequence shown here is derived from an EMBL/GenBank/DDBJ whole genome shotgun (WGS) entry which is preliminary data.</text>
</comment>
<protein>
    <submittedName>
        <fullName evidence="4">Filamentous hemagglutinin family protein</fullName>
    </submittedName>
</protein>
<dbReference type="SMART" id="SM00912">
    <property type="entry name" value="Haemagg_act"/>
    <property type="match status" value="1"/>
</dbReference>
<dbReference type="Gene3D" id="2.160.20.10">
    <property type="entry name" value="Single-stranded right-handed beta-helix, Pectin lyase-like"/>
    <property type="match status" value="1"/>
</dbReference>
<keyword evidence="2" id="KW-0732">Signal</keyword>
<dbReference type="Pfam" id="PF13332">
    <property type="entry name" value="Fil_haemagg_2"/>
    <property type="match status" value="3"/>
</dbReference>
<feature type="domain" description="Filamentous haemagglutinin FhaB/tRNA nuclease CdiA-like TPS" evidence="3">
    <location>
        <begin position="59"/>
        <end position="180"/>
    </location>
</feature>
<dbReference type="NCBIfam" id="TIGR01901">
    <property type="entry name" value="adhes_NPXG"/>
    <property type="match status" value="1"/>
</dbReference>
<dbReference type="Pfam" id="PF13930">
    <property type="entry name" value="Endonuclea_NS_2"/>
    <property type="match status" value="1"/>
</dbReference>
<dbReference type="Proteomes" id="UP000522313">
    <property type="component" value="Unassembled WGS sequence"/>
</dbReference>
<proteinExistence type="predicted"/>
<dbReference type="Pfam" id="PF05860">
    <property type="entry name" value="TPS"/>
    <property type="match status" value="1"/>
</dbReference>
<evidence type="ECO:0000256" key="2">
    <source>
        <dbReference type="SAM" id="SignalP"/>
    </source>
</evidence>
<dbReference type="EMBL" id="JACHBT010000007">
    <property type="protein sequence ID" value="MBB6504660.1"/>
    <property type="molecule type" value="Genomic_DNA"/>
</dbReference>
<dbReference type="Gene3D" id="3.40.570.10">
    <property type="entry name" value="Extracellular Endonuclease, subunit A"/>
    <property type="match status" value="1"/>
</dbReference>
<dbReference type="InterPro" id="IPR025157">
    <property type="entry name" value="Hemagglutinin_rpt"/>
</dbReference>
<feature type="region of interest" description="Disordered" evidence="1">
    <location>
        <begin position="5261"/>
        <end position="5285"/>
    </location>
</feature>
<feature type="region of interest" description="Disordered" evidence="1">
    <location>
        <begin position="1659"/>
        <end position="1689"/>
    </location>
</feature>
<dbReference type="InterPro" id="IPR008638">
    <property type="entry name" value="FhaB/CdiA-like_TPS"/>
</dbReference>
<dbReference type="InterPro" id="IPR012334">
    <property type="entry name" value="Pectin_lyas_fold"/>
</dbReference>
<evidence type="ECO:0000256" key="1">
    <source>
        <dbReference type="SAM" id="MobiDB-lite"/>
    </source>
</evidence>
<reference evidence="4 5" key="2">
    <citation type="submission" date="2020-08" db="EMBL/GenBank/DDBJ databases">
        <authorList>
            <person name="Partida-Martinez L."/>
            <person name="Huntemann M."/>
            <person name="Clum A."/>
            <person name="Wang J."/>
            <person name="Palaniappan K."/>
            <person name="Ritter S."/>
            <person name="Chen I.-M."/>
            <person name="Stamatis D."/>
            <person name="Reddy T."/>
            <person name="O'Malley R."/>
            <person name="Daum C."/>
            <person name="Shapiro N."/>
            <person name="Ivanova N."/>
            <person name="Kyrpides N."/>
            <person name="Woyke T."/>
        </authorList>
    </citation>
    <scope>NUCLEOTIDE SEQUENCE [LARGE SCALE GENOMIC DNA]</scope>
    <source>
        <strain evidence="4 5">AS3.13</strain>
    </source>
</reference>